<keyword evidence="2" id="KW-1185">Reference proteome</keyword>
<organism evidence="1 2">
    <name type="scientific">Actinoplanes ianthinogenes</name>
    <dbReference type="NCBI Taxonomy" id="122358"/>
    <lineage>
        <taxon>Bacteria</taxon>
        <taxon>Bacillati</taxon>
        <taxon>Actinomycetota</taxon>
        <taxon>Actinomycetes</taxon>
        <taxon>Micromonosporales</taxon>
        <taxon>Micromonosporaceae</taxon>
        <taxon>Actinoplanes</taxon>
    </lineage>
</organism>
<evidence type="ECO:0000313" key="1">
    <source>
        <dbReference type="EMBL" id="BCJ47231.1"/>
    </source>
</evidence>
<dbReference type="Proteomes" id="UP000676967">
    <property type="component" value="Chromosome"/>
</dbReference>
<protein>
    <submittedName>
        <fullName evidence="1">Uncharacterized protein</fullName>
    </submittedName>
</protein>
<sequence length="92" mass="9252">MTTSTTASPTYGLAHPSVADLRTCVTCASGGDPHLWGRLCRAAGVREDADGPAALTALIAVALEIASGPVRVAVMSLNVRVRAHAALTALAG</sequence>
<reference evidence="1 2" key="1">
    <citation type="submission" date="2020-08" db="EMBL/GenBank/DDBJ databases">
        <title>Whole genome shotgun sequence of Actinoplanes ianthinogenes NBRC 13996.</title>
        <authorList>
            <person name="Komaki H."/>
            <person name="Tamura T."/>
        </authorList>
    </citation>
    <scope>NUCLEOTIDE SEQUENCE [LARGE SCALE GENOMIC DNA]</scope>
    <source>
        <strain evidence="1 2">NBRC 13996</strain>
    </source>
</reference>
<gene>
    <name evidence="1" type="ORF">Aiant_78880</name>
</gene>
<name>A0ABN6CPV2_9ACTN</name>
<evidence type="ECO:0000313" key="2">
    <source>
        <dbReference type="Proteomes" id="UP000676967"/>
    </source>
</evidence>
<accession>A0ABN6CPV2</accession>
<dbReference type="EMBL" id="AP023356">
    <property type="protein sequence ID" value="BCJ47231.1"/>
    <property type="molecule type" value="Genomic_DNA"/>
</dbReference>
<dbReference type="RefSeq" id="WP_189334968.1">
    <property type="nucleotide sequence ID" value="NZ_AP023356.1"/>
</dbReference>
<proteinExistence type="predicted"/>